<evidence type="ECO:0000256" key="1">
    <source>
        <dbReference type="SAM" id="MobiDB-lite"/>
    </source>
</evidence>
<gene>
    <name evidence="2" type="ORF">SBAD_LOCUS7397</name>
</gene>
<dbReference type="WBParaSite" id="SBAD_0000767401-mRNA-1">
    <property type="protein sequence ID" value="SBAD_0000767401-mRNA-1"/>
    <property type="gene ID" value="SBAD_0000767401"/>
</dbReference>
<feature type="region of interest" description="Disordered" evidence="1">
    <location>
        <begin position="1"/>
        <end position="25"/>
    </location>
</feature>
<dbReference type="Proteomes" id="UP000270296">
    <property type="component" value="Unassembled WGS sequence"/>
</dbReference>
<organism evidence="4">
    <name type="scientific">Soboliphyme baturini</name>
    <dbReference type="NCBI Taxonomy" id="241478"/>
    <lineage>
        <taxon>Eukaryota</taxon>
        <taxon>Metazoa</taxon>
        <taxon>Ecdysozoa</taxon>
        <taxon>Nematoda</taxon>
        <taxon>Enoplea</taxon>
        <taxon>Dorylaimia</taxon>
        <taxon>Dioctophymatida</taxon>
        <taxon>Dioctophymatoidea</taxon>
        <taxon>Soboliphymatidae</taxon>
        <taxon>Soboliphyme</taxon>
    </lineage>
</organism>
<dbReference type="AlphaFoldDB" id="A0A183IUV0"/>
<accession>A0A183IUV0</accession>
<reference evidence="2 3" key="2">
    <citation type="submission" date="2018-11" db="EMBL/GenBank/DDBJ databases">
        <authorList>
            <consortium name="Pathogen Informatics"/>
        </authorList>
    </citation>
    <scope>NUCLEOTIDE SEQUENCE [LARGE SCALE GENOMIC DNA]</scope>
</reference>
<evidence type="ECO:0000313" key="4">
    <source>
        <dbReference type="WBParaSite" id="SBAD_0000767401-mRNA-1"/>
    </source>
</evidence>
<proteinExistence type="predicted"/>
<name>A0A183IUV0_9BILA</name>
<evidence type="ECO:0000313" key="2">
    <source>
        <dbReference type="EMBL" id="VDP12973.1"/>
    </source>
</evidence>
<dbReference type="EMBL" id="UZAM01010586">
    <property type="protein sequence ID" value="VDP12973.1"/>
    <property type="molecule type" value="Genomic_DNA"/>
</dbReference>
<evidence type="ECO:0000313" key="3">
    <source>
        <dbReference type="Proteomes" id="UP000270296"/>
    </source>
</evidence>
<reference evidence="4" key="1">
    <citation type="submission" date="2016-06" db="UniProtKB">
        <authorList>
            <consortium name="WormBaseParasite"/>
        </authorList>
    </citation>
    <scope>IDENTIFICATION</scope>
</reference>
<keyword evidence="3" id="KW-1185">Reference proteome</keyword>
<protein>
    <submittedName>
        <fullName evidence="4">Secreted protein</fullName>
    </submittedName>
</protein>
<sequence>MALLTPRALRRTRTAIDASSPRPGHPPCCFVVVDLSTSRRIACSDATAAAAAAVVEIPGCTKNRNFNKMIGENHPLFCG</sequence>